<reference evidence="1 2" key="1">
    <citation type="submission" date="2023-11" db="EMBL/GenBank/DDBJ databases">
        <title>MicrobeMod: A computational toolkit for identifying prokaryotic methylation and restriction-modification with nanopore sequencing.</title>
        <authorList>
            <person name="Crits-Christoph A."/>
            <person name="Kang S.C."/>
            <person name="Lee H."/>
            <person name="Ostrov N."/>
        </authorList>
    </citation>
    <scope>NUCLEOTIDE SEQUENCE [LARGE SCALE GENOMIC DNA]</scope>
    <source>
        <strain evidence="1 2">ATCC 14820</strain>
    </source>
</reference>
<keyword evidence="2" id="KW-1185">Reference proteome</keyword>
<dbReference type="Proteomes" id="UP001279660">
    <property type="component" value="Unassembled WGS sequence"/>
</dbReference>
<proteinExistence type="predicted"/>
<organism evidence="1 2">
    <name type="scientific">Sphingomonas echinoides</name>
    <dbReference type="NCBI Taxonomy" id="59803"/>
    <lineage>
        <taxon>Bacteria</taxon>
        <taxon>Pseudomonadati</taxon>
        <taxon>Pseudomonadota</taxon>
        <taxon>Alphaproteobacteria</taxon>
        <taxon>Sphingomonadales</taxon>
        <taxon>Sphingomonadaceae</taxon>
        <taxon>Sphingomonas</taxon>
    </lineage>
</organism>
<dbReference type="RefSeq" id="WP_211207185.1">
    <property type="nucleotide sequence ID" value="NZ_JAWXXV010000002.1"/>
</dbReference>
<sequence length="52" mass="5481">MMRAIMQGVDPAYSRQRLGRARATAARLCAALGDDRRYGPATVTGGVAASRS</sequence>
<gene>
    <name evidence="1" type="ORF">SIL82_20190</name>
</gene>
<dbReference type="EMBL" id="JAWXXV010000002">
    <property type="protein sequence ID" value="MDX5986580.1"/>
    <property type="molecule type" value="Genomic_DNA"/>
</dbReference>
<name>A0ABU4PX30_9SPHN</name>
<evidence type="ECO:0000313" key="1">
    <source>
        <dbReference type="EMBL" id="MDX5986580.1"/>
    </source>
</evidence>
<accession>A0ABU4PX30</accession>
<protein>
    <submittedName>
        <fullName evidence="1">Uncharacterized protein</fullName>
    </submittedName>
</protein>
<comment type="caution">
    <text evidence="1">The sequence shown here is derived from an EMBL/GenBank/DDBJ whole genome shotgun (WGS) entry which is preliminary data.</text>
</comment>
<evidence type="ECO:0000313" key="2">
    <source>
        <dbReference type="Proteomes" id="UP001279660"/>
    </source>
</evidence>